<dbReference type="Proteomes" id="UP000811844">
    <property type="component" value="Unassembled WGS sequence"/>
</dbReference>
<dbReference type="Gene3D" id="1.10.357.10">
    <property type="entry name" value="Tetracycline Repressor, domain 2"/>
    <property type="match status" value="1"/>
</dbReference>
<organism evidence="6 7">
    <name type="scientific">Shewanella intestini</name>
    <dbReference type="NCBI Taxonomy" id="2017544"/>
    <lineage>
        <taxon>Bacteria</taxon>
        <taxon>Pseudomonadati</taxon>
        <taxon>Pseudomonadota</taxon>
        <taxon>Gammaproteobacteria</taxon>
        <taxon>Alteromonadales</taxon>
        <taxon>Shewanellaceae</taxon>
        <taxon>Shewanella</taxon>
    </lineage>
</organism>
<dbReference type="InterPro" id="IPR023772">
    <property type="entry name" value="DNA-bd_HTH_TetR-type_CS"/>
</dbReference>
<dbReference type="PANTHER" id="PTHR47506:SF8">
    <property type="entry name" value="REPRESSOR OF PUTATIVE XENOBIOTIC REDUCTASE TETR FAMILY-RELATED"/>
    <property type="match status" value="1"/>
</dbReference>
<gene>
    <name evidence="6" type="ORF">G3R48_10775</name>
</gene>
<reference evidence="6 7" key="1">
    <citation type="submission" date="2020-02" db="EMBL/GenBank/DDBJ databases">
        <title>Shewanella WXL01 sp. nov., a marine bacterium isolated from green algae in Luhuitou Fringing Reef (Northern South China Sea).</title>
        <authorList>
            <person name="Wang X."/>
        </authorList>
    </citation>
    <scope>NUCLEOTIDE SEQUENCE [LARGE SCALE GENOMIC DNA]</scope>
    <source>
        <strain evidence="6 7">MCCC 1A01895</strain>
    </source>
</reference>
<dbReference type="InterPro" id="IPR011075">
    <property type="entry name" value="TetR_C"/>
</dbReference>
<dbReference type="InterPro" id="IPR001647">
    <property type="entry name" value="HTH_TetR"/>
</dbReference>
<dbReference type="SUPFAM" id="SSF48498">
    <property type="entry name" value="Tetracyclin repressor-like, C-terminal domain"/>
    <property type="match status" value="1"/>
</dbReference>
<evidence type="ECO:0000256" key="1">
    <source>
        <dbReference type="ARBA" id="ARBA00023015"/>
    </source>
</evidence>
<evidence type="ECO:0000256" key="2">
    <source>
        <dbReference type="ARBA" id="ARBA00023125"/>
    </source>
</evidence>
<evidence type="ECO:0000259" key="5">
    <source>
        <dbReference type="PROSITE" id="PS50977"/>
    </source>
</evidence>
<comment type="caution">
    <text evidence="6">The sequence shown here is derived from an EMBL/GenBank/DDBJ whole genome shotgun (WGS) entry which is preliminary data.</text>
</comment>
<keyword evidence="3" id="KW-0804">Transcription</keyword>
<dbReference type="Pfam" id="PF16925">
    <property type="entry name" value="TetR_C_13"/>
    <property type="match status" value="1"/>
</dbReference>
<evidence type="ECO:0000313" key="6">
    <source>
        <dbReference type="EMBL" id="MBR9728457.1"/>
    </source>
</evidence>
<evidence type="ECO:0000256" key="4">
    <source>
        <dbReference type="PROSITE-ProRule" id="PRU00335"/>
    </source>
</evidence>
<dbReference type="RefSeq" id="WP_153663962.1">
    <property type="nucleotide sequence ID" value="NZ_JAAIKR010000010.1"/>
</dbReference>
<sequence length="193" mass="21650">MRNAEFNRESVLRAAMTAFTNKGFSKTSMQDLTKATGLHPGSIYCAFNNKKGLLMAAIEQYQQDKSDKFKQFFTTQDSPLTNLEHYLDYIVNECASCDPTRACLASKSLSELGEHDADVLAVINAHFACWQHNIETVIADAKQANEITSTDTNEQLAQYLIMGIFGLRTFAYTQPQVEKLQPLAKRLLKGLQQ</sequence>
<feature type="domain" description="HTH tetR-type" evidence="5">
    <location>
        <begin position="5"/>
        <end position="65"/>
    </location>
</feature>
<evidence type="ECO:0000256" key="3">
    <source>
        <dbReference type="ARBA" id="ARBA00023163"/>
    </source>
</evidence>
<protein>
    <submittedName>
        <fullName evidence="6">TetR/AcrR family transcriptional regulator</fullName>
    </submittedName>
</protein>
<accession>A0ABS5I341</accession>
<keyword evidence="1" id="KW-0805">Transcription regulation</keyword>
<dbReference type="EMBL" id="JAAIKR010000010">
    <property type="protein sequence ID" value="MBR9728457.1"/>
    <property type="molecule type" value="Genomic_DNA"/>
</dbReference>
<dbReference type="PANTHER" id="PTHR47506">
    <property type="entry name" value="TRANSCRIPTIONAL REGULATORY PROTEIN"/>
    <property type="match status" value="1"/>
</dbReference>
<dbReference type="PRINTS" id="PR00455">
    <property type="entry name" value="HTHTETR"/>
</dbReference>
<dbReference type="PROSITE" id="PS50977">
    <property type="entry name" value="HTH_TETR_2"/>
    <property type="match status" value="1"/>
</dbReference>
<dbReference type="InterPro" id="IPR009057">
    <property type="entry name" value="Homeodomain-like_sf"/>
</dbReference>
<dbReference type="PROSITE" id="PS01081">
    <property type="entry name" value="HTH_TETR_1"/>
    <property type="match status" value="1"/>
</dbReference>
<evidence type="ECO:0000313" key="7">
    <source>
        <dbReference type="Proteomes" id="UP000811844"/>
    </source>
</evidence>
<dbReference type="SUPFAM" id="SSF46689">
    <property type="entry name" value="Homeodomain-like"/>
    <property type="match status" value="1"/>
</dbReference>
<name>A0ABS5I341_9GAMM</name>
<dbReference type="Pfam" id="PF00440">
    <property type="entry name" value="TetR_N"/>
    <property type="match status" value="1"/>
</dbReference>
<dbReference type="InterPro" id="IPR036271">
    <property type="entry name" value="Tet_transcr_reg_TetR-rel_C_sf"/>
</dbReference>
<feature type="DNA-binding region" description="H-T-H motif" evidence="4">
    <location>
        <begin position="28"/>
        <end position="47"/>
    </location>
</feature>
<dbReference type="Gene3D" id="1.10.10.60">
    <property type="entry name" value="Homeodomain-like"/>
    <property type="match status" value="1"/>
</dbReference>
<keyword evidence="7" id="KW-1185">Reference proteome</keyword>
<keyword evidence="2 4" id="KW-0238">DNA-binding</keyword>
<proteinExistence type="predicted"/>